<dbReference type="PANTHER" id="PTHR40099">
    <property type="entry name" value="ACETOLACTATE SYNTHASE, SMALL SUBUNIT"/>
    <property type="match status" value="1"/>
</dbReference>
<dbReference type="Proteomes" id="UP000183994">
    <property type="component" value="Unassembled WGS sequence"/>
</dbReference>
<accession>A0A1M6CZA6</accession>
<name>A0A1M6CZA6_9BACT</name>
<dbReference type="RefSeq" id="WP_012610834.1">
    <property type="nucleotide sequence ID" value="NZ_FQZU01000001.1"/>
</dbReference>
<dbReference type="Gene3D" id="3.30.2130.10">
    <property type="entry name" value="VC0802-like"/>
    <property type="match status" value="1"/>
</dbReference>
<dbReference type="PANTHER" id="PTHR40099:SF1">
    <property type="entry name" value="ACETOLACTATE SYNTHASE, SMALL SUBUNIT"/>
    <property type="match status" value="1"/>
</dbReference>
<dbReference type="AlphaFoldDB" id="A0A1M6CZA6"/>
<gene>
    <name evidence="2" type="ORF">SAMN02745216_00366</name>
</gene>
<keyword evidence="3" id="KW-1185">Reference proteome</keyword>
<evidence type="ECO:0000259" key="1">
    <source>
        <dbReference type="PROSITE" id="PS51671"/>
    </source>
</evidence>
<protein>
    <submittedName>
        <fullName evidence="2">ACT domain protein</fullName>
    </submittedName>
</protein>
<sequence>MQAEQISIFIENKAGRLAEVARILSDSDVNIRALSLADTSDFGVLRLIVNHTSRARDVLKDNGFTVRRTSVAAVEVMDQPGGLLAVLDLLNGAGVNIEYMYAYANPPGGNAVMIFRFDRMEDAIELLKNNNMRILEAEELSGI</sequence>
<feature type="domain" description="ACT" evidence="1">
    <location>
        <begin position="71"/>
        <end position="143"/>
    </location>
</feature>
<dbReference type="Pfam" id="PF19571">
    <property type="entry name" value="ACT_8"/>
    <property type="match status" value="1"/>
</dbReference>
<dbReference type="SUPFAM" id="SSF55021">
    <property type="entry name" value="ACT-like"/>
    <property type="match status" value="2"/>
</dbReference>
<dbReference type="InterPro" id="IPR045739">
    <property type="entry name" value="ACT_dom_pair"/>
</dbReference>
<evidence type="ECO:0000313" key="3">
    <source>
        <dbReference type="Proteomes" id="UP000183994"/>
    </source>
</evidence>
<dbReference type="InterPro" id="IPR045865">
    <property type="entry name" value="ACT-like_dom_sf"/>
</dbReference>
<dbReference type="InterPro" id="IPR002912">
    <property type="entry name" value="ACT_dom"/>
</dbReference>
<dbReference type="CDD" id="cd04908">
    <property type="entry name" value="ACT_Bt0572_1"/>
    <property type="match status" value="1"/>
</dbReference>
<dbReference type="STRING" id="1121393.SAMN02745216_00366"/>
<dbReference type="OrthoDB" id="9790662at2"/>
<reference evidence="3" key="1">
    <citation type="submission" date="2016-11" db="EMBL/GenBank/DDBJ databases">
        <authorList>
            <person name="Varghese N."/>
            <person name="Submissions S."/>
        </authorList>
    </citation>
    <scope>NUCLEOTIDE SEQUENCE [LARGE SCALE GENOMIC DNA]</scope>
    <source>
        <strain evidence="3">DSM 16219</strain>
    </source>
</reference>
<dbReference type="EMBL" id="FQZU01000001">
    <property type="protein sequence ID" value="SHI66280.1"/>
    <property type="molecule type" value="Genomic_DNA"/>
</dbReference>
<evidence type="ECO:0000313" key="2">
    <source>
        <dbReference type="EMBL" id="SHI66280.1"/>
    </source>
</evidence>
<dbReference type="PROSITE" id="PS51671">
    <property type="entry name" value="ACT"/>
    <property type="match status" value="1"/>
</dbReference>
<proteinExistence type="predicted"/>
<dbReference type="CDD" id="cd04882">
    <property type="entry name" value="ACT_Bt0572_2"/>
    <property type="match status" value="1"/>
</dbReference>
<organism evidence="2 3">
    <name type="scientific">Desulfatibacillum alkenivorans DSM 16219</name>
    <dbReference type="NCBI Taxonomy" id="1121393"/>
    <lineage>
        <taxon>Bacteria</taxon>
        <taxon>Pseudomonadati</taxon>
        <taxon>Thermodesulfobacteriota</taxon>
        <taxon>Desulfobacteria</taxon>
        <taxon>Desulfobacterales</taxon>
        <taxon>Desulfatibacillaceae</taxon>
        <taxon>Desulfatibacillum</taxon>
    </lineage>
</organism>